<proteinExistence type="predicted"/>
<reference evidence="1 2" key="1">
    <citation type="journal article" date="2021" name="Sci. Rep.">
        <title>Chromosome anchoring in Senegalese sole (Solea senegalensis) reveals sex-associated markers and genome rearrangements in flatfish.</title>
        <authorList>
            <person name="Guerrero-Cozar I."/>
            <person name="Gomez-Garrido J."/>
            <person name="Berbel C."/>
            <person name="Martinez-Blanch J.F."/>
            <person name="Alioto T."/>
            <person name="Claros M.G."/>
            <person name="Gagnaire P.A."/>
            <person name="Manchado M."/>
        </authorList>
    </citation>
    <scope>NUCLEOTIDE SEQUENCE [LARGE SCALE GENOMIC DNA]</scope>
    <source>
        <strain evidence="1">Sse05_10M</strain>
    </source>
</reference>
<organism evidence="1 2">
    <name type="scientific">Solea senegalensis</name>
    <name type="common">Senegalese sole</name>
    <dbReference type="NCBI Taxonomy" id="28829"/>
    <lineage>
        <taxon>Eukaryota</taxon>
        <taxon>Metazoa</taxon>
        <taxon>Chordata</taxon>
        <taxon>Craniata</taxon>
        <taxon>Vertebrata</taxon>
        <taxon>Euteleostomi</taxon>
        <taxon>Actinopterygii</taxon>
        <taxon>Neopterygii</taxon>
        <taxon>Teleostei</taxon>
        <taxon>Neoteleostei</taxon>
        <taxon>Acanthomorphata</taxon>
        <taxon>Carangaria</taxon>
        <taxon>Pleuronectiformes</taxon>
        <taxon>Pleuronectoidei</taxon>
        <taxon>Soleidae</taxon>
        <taxon>Solea</taxon>
    </lineage>
</organism>
<sequence>MTADSPGGRLSENLLNVQTGKMDVDGELSSMSVPARVQQLLPAKSSDFNKTTTNYAMKIIDHTTIDFGPSDAPEPCEVHP</sequence>
<gene>
    <name evidence="1" type="ORF">JOB18_004637</name>
</gene>
<evidence type="ECO:0000313" key="2">
    <source>
        <dbReference type="Proteomes" id="UP000693946"/>
    </source>
</evidence>
<accession>A0AAV6PQV6</accession>
<name>A0AAV6PQV6_SOLSE</name>
<dbReference type="AlphaFoldDB" id="A0AAV6PQV6"/>
<keyword evidence="2" id="KW-1185">Reference proteome</keyword>
<evidence type="ECO:0000313" key="1">
    <source>
        <dbReference type="EMBL" id="KAG7474228.1"/>
    </source>
</evidence>
<comment type="caution">
    <text evidence="1">The sequence shown here is derived from an EMBL/GenBank/DDBJ whole genome shotgun (WGS) entry which is preliminary data.</text>
</comment>
<dbReference type="EMBL" id="JAGKHQ010000021">
    <property type="protein sequence ID" value="KAG7474228.1"/>
    <property type="molecule type" value="Genomic_DNA"/>
</dbReference>
<dbReference type="Proteomes" id="UP000693946">
    <property type="component" value="Linkage Group LG9"/>
</dbReference>
<protein>
    <submittedName>
        <fullName evidence="1">Uncharacterized protein</fullName>
    </submittedName>
</protein>